<keyword evidence="3" id="KW-1185">Reference proteome</keyword>
<evidence type="ECO:0000256" key="1">
    <source>
        <dbReference type="SAM" id="Phobius"/>
    </source>
</evidence>
<evidence type="ECO:0000313" key="3">
    <source>
        <dbReference type="Proteomes" id="UP001208689"/>
    </source>
</evidence>
<feature type="transmembrane region" description="Helical" evidence="1">
    <location>
        <begin position="12"/>
        <end position="33"/>
    </location>
</feature>
<reference evidence="2" key="1">
    <citation type="submission" date="2022-09" db="EMBL/GenBank/DDBJ databases">
        <title>Actin cytoskeleton and complex cell architecture in an #Asgard archaeon.</title>
        <authorList>
            <person name="Ponce Toledo R.I."/>
            <person name="Schleper C."/>
            <person name="Rodrigues Oliveira T."/>
            <person name="Wollweber F."/>
            <person name="Xu J."/>
            <person name="Rittmann S."/>
            <person name="Klingl A."/>
            <person name="Pilhofer M."/>
        </authorList>
    </citation>
    <scope>NUCLEOTIDE SEQUENCE</scope>
    <source>
        <strain evidence="2">B-35</strain>
    </source>
</reference>
<keyword evidence="1" id="KW-0812">Transmembrane</keyword>
<organism evidence="2 3">
    <name type="scientific">Candidatus Lokiarchaeum ossiferum</name>
    <dbReference type="NCBI Taxonomy" id="2951803"/>
    <lineage>
        <taxon>Archaea</taxon>
        <taxon>Promethearchaeati</taxon>
        <taxon>Promethearchaeota</taxon>
        <taxon>Promethearchaeia</taxon>
        <taxon>Promethearchaeales</taxon>
        <taxon>Promethearchaeaceae</taxon>
        <taxon>Candidatus Lokiarchaeum</taxon>
    </lineage>
</organism>
<name>A0ABY6HLZ6_9ARCH</name>
<keyword evidence="1" id="KW-1133">Transmembrane helix</keyword>
<dbReference type="Proteomes" id="UP001208689">
    <property type="component" value="Chromosome"/>
</dbReference>
<dbReference type="EMBL" id="CP104013">
    <property type="protein sequence ID" value="UYP44537.1"/>
    <property type="molecule type" value="Genomic_DNA"/>
</dbReference>
<protein>
    <submittedName>
        <fullName evidence="2">Uncharacterized protein</fullName>
    </submittedName>
</protein>
<accession>A0ABY6HLZ6</accession>
<keyword evidence="1" id="KW-0472">Membrane</keyword>
<feature type="transmembrane region" description="Helical" evidence="1">
    <location>
        <begin position="45"/>
        <end position="66"/>
    </location>
</feature>
<feature type="transmembrane region" description="Helical" evidence="1">
    <location>
        <begin position="108"/>
        <end position="129"/>
    </location>
</feature>
<gene>
    <name evidence="2" type="ORF">NEF87_000822</name>
</gene>
<sequence>MGKLVLRSAQLIGGLACLFFGGTFILIGVSSLFSDDLGSSDPQTFYIELLPNLILIFSAIICFIIFNIKKKYKIGGILLISFGIALFCSIIITKLIRTHDLVESIRAGSLGGMIYGPPFILSGVFYLAAANSYESIDEK</sequence>
<evidence type="ECO:0000313" key="2">
    <source>
        <dbReference type="EMBL" id="UYP44537.1"/>
    </source>
</evidence>
<proteinExistence type="predicted"/>
<feature type="transmembrane region" description="Helical" evidence="1">
    <location>
        <begin position="78"/>
        <end position="96"/>
    </location>
</feature>